<evidence type="ECO:0000256" key="1">
    <source>
        <dbReference type="SAM" id="Coils"/>
    </source>
</evidence>
<feature type="coiled-coil region" evidence="1">
    <location>
        <begin position="210"/>
        <end position="254"/>
    </location>
</feature>
<keyword evidence="1" id="KW-0175">Coiled coil</keyword>
<dbReference type="PANTHER" id="PTHR32114:SF2">
    <property type="entry name" value="ABC TRANSPORTER ABCH.3"/>
    <property type="match status" value="1"/>
</dbReference>
<proteinExistence type="predicted"/>
<keyword evidence="2" id="KW-0540">Nuclease</keyword>
<dbReference type="Proteomes" id="UP000245712">
    <property type="component" value="Unassembled WGS sequence"/>
</dbReference>
<accession>A0ABX5KTX4</accession>
<evidence type="ECO:0000313" key="3">
    <source>
        <dbReference type="Proteomes" id="UP000245712"/>
    </source>
</evidence>
<keyword evidence="2" id="KW-0378">Hydrolase</keyword>
<organism evidence="2 3">
    <name type="scientific">Paraburkholderia unamae</name>
    <dbReference type="NCBI Taxonomy" id="219649"/>
    <lineage>
        <taxon>Bacteria</taxon>
        <taxon>Pseudomonadati</taxon>
        <taxon>Pseudomonadota</taxon>
        <taxon>Betaproteobacteria</taxon>
        <taxon>Burkholderiales</taxon>
        <taxon>Burkholderiaceae</taxon>
        <taxon>Paraburkholderia</taxon>
    </lineage>
</organism>
<sequence length="746" mass="81416">METENGWLAKAWRFLWGTMELLYFAGRYRIMPSHAVKLSVDAFSYWDHVAGSQAQKSLEWEHANVRYRSTFAFRKPGKTGKAEYFLAWRDGAGTWQPFTAPDGTRSDGKADTYDRCVESVCGSLESFFTSVFSAQNRRPLSSYNAGEIKPLLAELLHIDHLRTLSAKAADVAKLLGGRLDGIQRELSALGHKREALTQTDQAIVADVRAIEVARREREGHQADAQTLTQQRATLAAKQAESATAEARRRELGKQRGEVNASLSRVAAQADELVRRFNDRRAALAKSIASHEATLSQRARIEGAQAQCDQVQLILGREEARIKALQAEIAGLEPKQSALTQAKAQLSGVQEQGQSQAALLATLEKQAAVIGQVPCTGHAMHTACPLLAQAREASVKAVEQRVSIDRLRATYRDRKALVEQLTPAVESLTAKRTALGASNEALTKARADLQLATTLAARKPLLDAAANGLADARSELASTDAQVATVGEHRKSETARLQGALRDIDAEASRLAAHDVTAAIADLDRRLVTNREARAALDARIEALIRQQATHETLRDAMKTELAGFDATRLQAERLSDEIAHWKLLAKGLGNDGVVALTIDDAGPALTQTVNDLLMACYGPRFTVEIRTQRALASGELREGFEILVHDADNDSTKAVAVMSGGQKVWVNECLTRGIALYLACNAGEPYDTLFSDESDGPLDPKRKVQFMKMKREVLLQGGYTREFFISQTPDLVLEADAVIDVEALAA</sequence>
<dbReference type="Gene3D" id="3.40.50.300">
    <property type="entry name" value="P-loop containing nucleotide triphosphate hydrolases"/>
    <property type="match status" value="2"/>
</dbReference>
<dbReference type="PANTHER" id="PTHR32114">
    <property type="entry name" value="ABC TRANSPORTER ABCH.3"/>
    <property type="match status" value="1"/>
</dbReference>
<comment type="caution">
    <text evidence="2">The sequence shown here is derived from an EMBL/GenBank/DDBJ whole genome shotgun (WGS) entry which is preliminary data.</text>
</comment>
<gene>
    <name evidence="2" type="ORF">C7402_103276</name>
</gene>
<keyword evidence="3" id="KW-1185">Reference proteome</keyword>
<protein>
    <submittedName>
        <fullName evidence="2">Exonuclease SbcC</fullName>
    </submittedName>
</protein>
<reference evidence="2 3" key="1">
    <citation type="submission" date="2018-05" db="EMBL/GenBank/DDBJ databases">
        <title>Genomic Encyclopedia of Type Strains, Phase IV (KMG-V): Genome sequencing to study the core and pangenomes of soil and plant-associated prokaryotes.</title>
        <authorList>
            <person name="Whitman W."/>
        </authorList>
    </citation>
    <scope>NUCLEOTIDE SEQUENCE [LARGE SCALE GENOMIC DNA]</scope>
    <source>
        <strain evidence="2 3">SCZa-39</strain>
    </source>
</reference>
<evidence type="ECO:0000313" key="2">
    <source>
        <dbReference type="EMBL" id="PVX85699.1"/>
    </source>
</evidence>
<dbReference type="GO" id="GO:0004527">
    <property type="term" value="F:exonuclease activity"/>
    <property type="evidence" value="ECO:0007669"/>
    <property type="project" value="UniProtKB-KW"/>
</dbReference>
<keyword evidence="2" id="KW-0269">Exonuclease</keyword>
<dbReference type="EMBL" id="QEOB01000003">
    <property type="protein sequence ID" value="PVX85699.1"/>
    <property type="molecule type" value="Genomic_DNA"/>
</dbReference>
<name>A0ABX5KTX4_9BURK</name>
<dbReference type="InterPro" id="IPR027417">
    <property type="entry name" value="P-loop_NTPase"/>
</dbReference>